<feature type="domain" description="Ribbon-helix-helix protein CopG" evidence="1">
    <location>
        <begin position="5"/>
        <end position="42"/>
    </location>
</feature>
<protein>
    <submittedName>
        <fullName evidence="2">Ribbon-helix-helix protein, CopG family</fullName>
    </submittedName>
</protein>
<accession>A0ABT2H760</accession>
<dbReference type="CDD" id="cd22233">
    <property type="entry name" value="RHH_CopAso-like"/>
    <property type="match status" value="1"/>
</dbReference>
<dbReference type="RefSeq" id="WP_259540830.1">
    <property type="nucleotide sequence ID" value="NZ_JANLCJ010000008.1"/>
</dbReference>
<dbReference type="InterPro" id="IPR002145">
    <property type="entry name" value="CopG"/>
</dbReference>
<dbReference type="EMBL" id="JANLCJ010000008">
    <property type="protein sequence ID" value="MCS5735764.1"/>
    <property type="molecule type" value="Genomic_DNA"/>
</dbReference>
<evidence type="ECO:0000259" key="1">
    <source>
        <dbReference type="Pfam" id="PF01402"/>
    </source>
</evidence>
<name>A0ABT2H760_9MICO</name>
<evidence type="ECO:0000313" key="3">
    <source>
        <dbReference type="Proteomes" id="UP001165586"/>
    </source>
</evidence>
<gene>
    <name evidence="2" type="ORF">N1032_18645</name>
</gene>
<dbReference type="InterPro" id="IPR010985">
    <property type="entry name" value="Ribbon_hlx_hlx"/>
</dbReference>
<dbReference type="Proteomes" id="UP001165586">
    <property type="component" value="Unassembled WGS sequence"/>
</dbReference>
<dbReference type="Pfam" id="PF01402">
    <property type="entry name" value="RHH_1"/>
    <property type="match status" value="1"/>
</dbReference>
<sequence>MSTGVVSVRLPDDLKDRLDALSATTGRPAAFYLREALSEHLDDLEHAYGVVARAEAIRAGARDTVPLEDVLVELGVSRADLDAMPSEPVE</sequence>
<comment type="caution">
    <text evidence="2">The sequence shown here is derived from an EMBL/GenBank/DDBJ whole genome shotgun (WGS) entry which is preliminary data.</text>
</comment>
<organism evidence="2 3">
    <name type="scientific">Herbiconiux daphne</name>
    <dbReference type="NCBI Taxonomy" id="2970914"/>
    <lineage>
        <taxon>Bacteria</taxon>
        <taxon>Bacillati</taxon>
        <taxon>Actinomycetota</taxon>
        <taxon>Actinomycetes</taxon>
        <taxon>Micrococcales</taxon>
        <taxon>Microbacteriaceae</taxon>
        <taxon>Herbiconiux</taxon>
    </lineage>
</organism>
<proteinExistence type="predicted"/>
<evidence type="ECO:0000313" key="2">
    <source>
        <dbReference type="EMBL" id="MCS5735764.1"/>
    </source>
</evidence>
<dbReference type="SUPFAM" id="SSF47598">
    <property type="entry name" value="Ribbon-helix-helix"/>
    <property type="match status" value="1"/>
</dbReference>
<keyword evidence="3" id="KW-1185">Reference proteome</keyword>
<reference evidence="2" key="1">
    <citation type="submission" date="2022-08" db="EMBL/GenBank/DDBJ databases">
        <authorList>
            <person name="Deng Y."/>
            <person name="Han X.-F."/>
            <person name="Zhang Y.-Q."/>
        </authorList>
    </citation>
    <scope>NUCLEOTIDE SEQUENCE</scope>
    <source>
        <strain evidence="2">CPCC 203386</strain>
    </source>
</reference>